<accession>A0ABP8HA34</accession>
<dbReference type="Proteomes" id="UP001500582">
    <property type="component" value="Unassembled WGS sequence"/>
</dbReference>
<keyword evidence="1" id="KW-0676">Redox-active center</keyword>
<dbReference type="InterPro" id="IPR036249">
    <property type="entry name" value="Thioredoxin-like_sf"/>
</dbReference>
<dbReference type="EMBL" id="BAABFT010000017">
    <property type="protein sequence ID" value="GAA4336483.1"/>
    <property type="molecule type" value="Genomic_DNA"/>
</dbReference>
<feature type="domain" description="Thioredoxin" evidence="2">
    <location>
        <begin position="20"/>
        <end position="169"/>
    </location>
</feature>
<protein>
    <recommendedName>
        <fullName evidence="2">Thioredoxin domain-containing protein</fullName>
    </recommendedName>
</protein>
<name>A0ABP8HA34_9SPHI</name>
<dbReference type="Gene3D" id="3.40.30.10">
    <property type="entry name" value="Glutaredoxin"/>
    <property type="match status" value="1"/>
</dbReference>
<evidence type="ECO:0000259" key="2">
    <source>
        <dbReference type="PROSITE" id="PS51352"/>
    </source>
</evidence>
<reference evidence="4" key="1">
    <citation type="journal article" date="2019" name="Int. J. Syst. Evol. Microbiol.">
        <title>The Global Catalogue of Microorganisms (GCM) 10K type strain sequencing project: providing services to taxonomists for standard genome sequencing and annotation.</title>
        <authorList>
            <consortium name="The Broad Institute Genomics Platform"/>
            <consortium name="The Broad Institute Genome Sequencing Center for Infectious Disease"/>
            <person name="Wu L."/>
            <person name="Ma J."/>
        </authorList>
    </citation>
    <scope>NUCLEOTIDE SEQUENCE [LARGE SCALE GENOMIC DNA]</scope>
    <source>
        <strain evidence="4">JCM 17705</strain>
    </source>
</reference>
<evidence type="ECO:0000313" key="4">
    <source>
        <dbReference type="Proteomes" id="UP001500582"/>
    </source>
</evidence>
<dbReference type="InterPro" id="IPR013766">
    <property type="entry name" value="Thioredoxin_domain"/>
</dbReference>
<dbReference type="Pfam" id="PF13899">
    <property type="entry name" value="Thioredoxin_7"/>
    <property type="match status" value="1"/>
</dbReference>
<keyword evidence="4" id="KW-1185">Reference proteome</keyword>
<gene>
    <name evidence="3" type="ORF">GCM10023149_45320</name>
</gene>
<dbReference type="PROSITE" id="PS51352">
    <property type="entry name" value="THIOREDOXIN_2"/>
    <property type="match status" value="1"/>
</dbReference>
<evidence type="ECO:0000256" key="1">
    <source>
        <dbReference type="ARBA" id="ARBA00023284"/>
    </source>
</evidence>
<dbReference type="SUPFAM" id="SSF52833">
    <property type="entry name" value="Thioredoxin-like"/>
    <property type="match status" value="1"/>
</dbReference>
<organism evidence="3 4">
    <name type="scientific">Mucilaginibacter gynuensis</name>
    <dbReference type="NCBI Taxonomy" id="1302236"/>
    <lineage>
        <taxon>Bacteria</taxon>
        <taxon>Pseudomonadati</taxon>
        <taxon>Bacteroidota</taxon>
        <taxon>Sphingobacteriia</taxon>
        <taxon>Sphingobacteriales</taxon>
        <taxon>Sphingobacteriaceae</taxon>
        <taxon>Mucilaginibacter</taxon>
    </lineage>
</organism>
<comment type="caution">
    <text evidence="3">The sequence shown here is derived from an EMBL/GenBank/DDBJ whole genome shotgun (WGS) entry which is preliminary data.</text>
</comment>
<proteinExistence type="predicted"/>
<sequence>MKKQLILVSLLFFAINMTGFGQGKKGQSFGKRSAEGIMQYVGEQAQKENKKVLVIFHASWCGWCKKMEASINDPAIKKMFDDNYVIAYIDAMEQPDKKDLETPNSLALITKYKGEKSGLPFWFIADDKGNKLADSHIRPSGAALDTYGENIGCPAEESEVAHFLEILKATSSLNAEQLAIIGKRFALNKPTPVPAKGSN</sequence>
<dbReference type="InterPro" id="IPR017937">
    <property type="entry name" value="Thioredoxin_CS"/>
</dbReference>
<dbReference type="RefSeq" id="WP_345213478.1">
    <property type="nucleotide sequence ID" value="NZ_BAABFT010000017.1"/>
</dbReference>
<evidence type="ECO:0000313" key="3">
    <source>
        <dbReference type="EMBL" id="GAA4336483.1"/>
    </source>
</evidence>
<dbReference type="PROSITE" id="PS00194">
    <property type="entry name" value="THIOREDOXIN_1"/>
    <property type="match status" value="1"/>
</dbReference>